<dbReference type="GO" id="GO:0006412">
    <property type="term" value="P:translation"/>
    <property type="evidence" value="ECO:0007669"/>
    <property type="project" value="UniProtKB-UniRule"/>
</dbReference>
<keyword evidence="3 7" id="KW-0694">RNA-binding</keyword>
<evidence type="ECO:0000313" key="11">
    <source>
        <dbReference type="Proteomes" id="UP000018458"/>
    </source>
</evidence>
<evidence type="ECO:0000256" key="1">
    <source>
        <dbReference type="ARBA" id="ARBA00008080"/>
    </source>
</evidence>
<dbReference type="GO" id="GO:0019843">
    <property type="term" value="F:rRNA binding"/>
    <property type="evidence" value="ECO:0007669"/>
    <property type="project" value="UniProtKB-UniRule"/>
</dbReference>
<proteinExistence type="inferred from homology"/>
<dbReference type="GO" id="GO:0005829">
    <property type="term" value="C:cytosol"/>
    <property type="evidence" value="ECO:0007669"/>
    <property type="project" value="TreeGrafter"/>
</dbReference>
<evidence type="ECO:0000256" key="6">
    <source>
        <dbReference type="ARBA" id="ARBA00035166"/>
    </source>
</evidence>
<accession>E8LN91</accession>
<dbReference type="InterPro" id="IPR027437">
    <property type="entry name" value="Rbsml_uS13_C"/>
</dbReference>
<evidence type="ECO:0000256" key="3">
    <source>
        <dbReference type="ARBA" id="ARBA00022884"/>
    </source>
</evidence>
<evidence type="ECO:0000256" key="5">
    <source>
        <dbReference type="ARBA" id="ARBA00023274"/>
    </source>
</evidence>
<dbReference type="EMBL" id="AEVO01000159">
    <property type="protein sequence ID" value="EFY06039.1"/>
    <property type="molecule type" value="Genomic_DNA"/>
</dbReference>
<keyword evidence="2 7" id="KW-0699">rRNA-binding</keyword>
<dbReference type="FunFam" id="4.10.910.10:FF:000001">
    <property type="entry name" value="30S ribosomal protein S13"/>
    <property type="match status" value="1"/>
</dbReference>
<dbReference type="HAMAP" id="MF_01315">
    <property type="entry name" value="Ribosomal_uS13"/>
    <property type="match status" value="1"/>
</dbReference>
<feature type="region of interest" description="Disordered" evidence="9">
    <location>
        <begin position="102"/>
        <end position="128"/>
    </location>
</feature>
<dbReference type="GO" id="GO:0003735">
    <property type="term" value="F:structural constituent of ribosome"/>
    <property type="evidence" value="ECO:0007669"/>
    <property type="project" value="InterPro"/>
</dbReference>
<dbReference type="NCBIfam" id="TIGR03631">
    <property type="entry name" value="uS13_bact"/>
    <property type="match status" value="1"/>
</dbReference>
<gene>
    <name evidence="7 10" type="primary">rpsM</name>
    <name evidence="10" type="ORF">HMPREF9444_02245</name>
</gene>
<dbReference type="FunFam" id="1.10.8.50:FF:000001">
    <property type="entry name" value="30S ribosomal protein S13"/>
    <property type="match status" value="1"/>
</dbReference>
<keyword evidence="4 7" id="KW-0689">Ribosomal protein</keyword>
<sequence>MFNRPFRRSIVARIAGINVPDHKIAVIALQSVYGIGPTRARNILAAAGVAESAKFKDLDEASVDKIREEVAKYTVEGDLRREISMNIKRLVDLGSYRGIRHRRGLPVRGQRTKTNARTRKGPRKSIKK</sequence>
<dbReference type="GO" id="GO:0015935">
    <property type="term" value="C:small ribosomal subunit"/>
    <property type="evidence" value="ECO:0007669"/>
    <property type="project" value="TreeGrafter"/>
</dbReference>
<dbReference type="InterPro" id="IPR010979">
    <property type="entry name" value="Ribosomal_uS13-like_H2TH"/>
</dbReference>
<evidence type="ECO:0000256" key="7">
    <source>
        <dbReference type="HAMAP-Rule" id="MF_01315"/>
    </source>
</evidence>
<dbReference type="Proteomes" id="UP000018458">
    <property type="component" value="Unassembled WGS sequence"/>
</dbReference>
<evidence type="ECO:0000313" key="10">
    <source>
        <dbReference type="EMBL" id="EFY06039.1"/>
    </source>
</evidence>
<keyword evidence="5 7" id="KW-0687">Ribonucleoprotein</keyword>
<comment type="caution">
    <text evidence="10">The sequence shown here is derived from an EMBL/GenBank/DDBJ whole genome shotgun (WGS) entry which is preliminary data.</text>
</comment>
<name>E8LN91_SUCHY</name>
<comment type="subunit">
    <text evidence="7">Part of the 30S ribosomal subunit. Forms a loose heterodimer with protein S19. Forms two bridges to the 50S subunit in the 70S ribosome.</text>
</comment>
<dbReference type="eggNOG" id="COG0099">
    <property type="taxonomic scope" value="Bacteria"/>
</dbReference>
<dbReference type="STRING" id="762983.HMPREF9444_02245"/>
<reference evidence="10 11" key="1">
    <citation type="submission" date="2011-01" db="EMBL/GenBank/DDBJ databases">
        <authorList>
            <person name="Weinstock G."/>
            <person name="Sodergren E."/>
            <person name="Clifton S."/>
            <person name="Fulton L."/>
            <person name="Fulton B."/>
            <person name="Courtney L."/>
            <person name="Fronick C."/>
            <person name="Harrison M."/>
            <person name="Strong C."/>
            <person name="Farmer C."/>
            <person name="Delahaunty K."/>
            <person name="Markovic C."/>
            <person name="Hall O."/>
            <person name="Minx P."/>
            <person name="Tomlinson C."/>
            <person name="Mitreva M."/>
            <person name="Hou S."/>
            <person name="Chen J."/>
            <person name="Wollam A."/>
            <person name="Pepin K.H."/>
            <person name="Johnson M."/>
            <person name="Bhonagiri V."/>
            <person name="Zhang X."/>
            <person name="Suruliraj S."/>
            <person name="Warren W."/>
            <person name="Chinwalla A."/>
            <person name="Mardis E.R."/>
            <person name="Wilson R.K."/>
        </authorList>
    </citation>
    <scope>NUCLEOTIDE SEQUENCE [LARGE SCALE GENOMIC DNA]</scope>
    <source>
        <strain evidence="11">DSM 22608 / JCM 16073 / KCTC 15190 / YIT 12066</strain>
    </source>
</reference>
<keyword evidence="7" id="KW-0820">tRNA-binding</keyword>
<dbReference type="HOGENOM" id="CLU_103849_1_2_6"/>
<comment type="function">
    <text evidence="7">Located at the top of the head of the 30S subunit, it contacts several helices of the 16S rRNA. In the 70S ribosome it contacts the 23S rRNA (bridge B1a) and protein L5 of the 50S subunit (bridge B1b), connecting the 2 subunits; these bridges are implicated in subunit movement. Contacts the tRNAs in the A and P-sites.</text>
</comment>
<evidence type="ECO:0000256" key="2">
    <source>
        <dbReference type="ARBA" id="ARBA00022730"/>
    </source>
</evidence>
<dbReference type="SUPFAM" id="SSF46946">
    <property type="entry name" value="S13-like H2TH domain"/>
    <property type="match status" value="1"/>
</dbReference>
<dbReference type="GO" id="GO:0000049">
    <property type="term" value="F:tRNA binding"/>
    <property type="evidence" value="ECO:0007669"/>
    <property type="project" value="UniProtKB-UniRule"/>
</dbReference>
<dbReference type="Gene3D" id="1.10.8.50">
    <property type="match status" value="1"/>
</dbReference>
<dbReference type="PANTHER" id="PTHR10871:SF1">
    <property type="entry name" value="SMALL RIBOSOMAL SUBUNIT PROTEIN US13M"/>
    <property type="match status" value="1"/>
</dbReference>
<dbReference type="PROSITE" id="PS00646">
    <property type="entry name" value="RIBOSOMAL_S13_1"/>
    <property type="match status" value="1"/>
</dbReference>
<comment type="similarity">
    <text evidence="1 7 8">Belongs to the universal ribosomal protein uS13 family.</text>
</comment>
<dbReference type="AlphaFoldDB" id="E8LN91"/>
<evidence type="ECO:0000256" key="8">
    <source>
        <dbReference type="RuleBase" id="RU003830"/>
    </source>
</evidence>
<organism evidence="10 11">
    <name type="scientific">Succinatimonas hippei (strain DSM 22608 / JCM 16073 / KCTC 15190 / YIT 12066)</name>
    <dbReference type="NCBI Taxonomy" id="762983"/>
    <lineage>
        <taxon>Bacteria</taxon>
        <taxon>Pseudomonadati</taxon>
        <taxon>Pseudomonadota</taxon>
        <taxon>Gammaproteobacteria</taxon>
        <taxon>Aeromonadales</taxon>
        <taxon>Succinivibrionaceae</taxon>
        <taxon>Succinatimonas</taxon>
    </lineage>
</organism>
<dbReference type="InterPro" id="IPR001892">
    <property type="entry name" value="Ribosomal_uS13"/>
</dbReference>
<dbReference type="PANTHER" id="PTHR10871">
    <property type="entry name" value="30S RIBOSOMAL PROTEIN S13/40S RIBOSOMAL PROTEIN S18"/>
    <property type="match status" value="1"/>
</dbReference>
<dbReference type="PROSITE" id="PS50159">
    <property type="entry name" value="RIBOSOMAL_S13_2"/>
    <property type="match status" value="1"/>
</dbReference>
<protein>
    <recommendedName>
        <fullName evidence="6 7">Small ribosomal subunit protein uS13</fullName>
    </recommendedName>
</protein>
<dbReference type="InterPro" id="IPR019980">
    <property type="entry name" value="Ribosomal_uS13_bac-type"/>
</dbReference>
<dbReference type="Pfam" id="PF00416">
    <property type="entry name" value="Ribosomal_S13"/>
    <property type="match status" value="1"/>
</dbReference>
<evidence type="ECO:0000256" key="4">
    <source>
        <dbReference type="ARBA" id="ARBA00022980"/>
    </source>
</evidence>
<dbReference type="PIRSF" id="PIRSF002134">
    <property type="entry name" value="Ribosomal_S13"/>
    <property type="match status" value="1"/>
</dbReference>
<keyword evidence="11" id="KW-1185">Reference proteome</keyword>
<dbReference type="InterPro" id="IPR018269">
    <property type="entry name" value="Ribosomal_uS13_CS"/>
</dbReference>
<dbReference type="Gene3D" id="4.10.910.10">
    <property type="entry name" value="30s ribosomal protein s13, domain 2"/>
    <property type="match status" value="1"/>
</dbReference>
<evidence type="ECO:0000256" key="9">
    <source>
        <dbReference type="SAM" id="MobiDB-lite"/>
    </source>
</evidence>